<proteinExistence type="predicted"/>
<name>A0A4Y2R3L6_ARAVE</name>
<protein>
    <submittedName>
        <fullName evidence="1">Uncharacterized protein</fullName>
    </submittedName>
</protein>
<sequence length="95" mass="10374">MEKEPTHLEPTIIAYQSPGEEGSLKALLNTSWFAALGKLQPHSIPPGFATGRERFTNLEPHSFPPGFANGRKRFTNLEPLASLRDSPLAESGSQT</sequence>
<comment type="caution">
    <text evidence="1">The sequence shown here is derived from an EMBL/GenBank/DDBJ whole genome shotgun (WGS) entry which is preliminary data.</text>
</comment>
<gene>
    <name evidence="1" type="ORF">AVEN_131358_1</name>
</gene>
<evidence type="ECO:0000313" key="1">
    <source>
        <dbReference type="EMBL" id="GBN69989.1"/>
    </source>
</evidence>
<dbReference type="AlphaFoldDB" id="A0A4Y2R3L6"/>
<organism evidence="1 2">
    <name type="scientific">Araneus ventricosus</name>
    <name type="common">Orbweaver spider</name>
    <name type="synonym">Epeira ventricosa</name>
    <dbReference type="NCBI Taxonomy" id="182803"/>
    <lineage>
        <taxon>Eukaryota</taxon>
        <taxon>Metazoa</taxon>
        <taxon>Ecdysozoa</taxon>
        <taxon>Arthropoda</taxon>
        <taxon>Chelicerata</taxon>
        <taxon>Arachnida</taxon>
        <taxon>Araneae</taxon>
        <taxon>Araneomorphae</taxon>
        <taxon>Entelegynae</taxon>
        <taxon>Araneoidea</taxon>
        <taxon>Araneidae</taxon>
        <taxon>Araneus</taxon>
    </lineage>
</organism>
<reference evidence="1 2" key="1">
    <citation type="journal article" date="2019" name="Sci. Rep.">
        <title>Orb-weaving spider Araneus ventricosus genome elucidates the spidroin gene catalogue.</title>
        <authorList>
            <person name="Kono N."/>
            <person name="Nakamura H."/>
            <person name="Ohtoshi R."/>
            <person name="Moran D.A.P."/>
            <person name="Shinohara A."/>
            <person name="Yoshida Y."/>
            <person name="Fujiwara M."/>
            <person name="Mori M."/>
            <person name="Tomita M."/>
            <person name="Arakawa K."/>
        </authorList>
    </citation>
    <scope>NUCLEOTIDE SEQUENCE [LARGE SCALE GENOMIC DNA]</scope>
</reference>
<accession>A0A4Y2R3L6</accession>
<keyword evidence="2" id="KW-1185">Reference proteome</keyword>
<evidence type="ECO:0000313" key="2">
    <source>
        <dbReference type="Proteomes" id="UP000499080"/>
    </source>
</evidence>
<dbReference type="EMBL" id="BGPR01015623">
    <property type="protein sequence ID" value="GBN69989.1"/>
    <property type="molecule type" value="Genomic_DNA"/>
</dbReference>
<dbReference type="Proteomes" id="UP000499080">
    <property type="component" value="Unassembled WGS sequence"/>
</dbReference>